<dbReference type="EC" id="2.7.13.3" evidence="2"/>
<dbReference type="SUPFAM" id="SSF55874">
    <property type="entry name" value="ATPase domain of HSP90 chaperone/DNA topoisomerase II/histidine kinase"/>
    <property type="match status" value="1"/>
</dbReference>
<evidence type="ECO:0000256" key="8">
    <source>
        <dbReference type="ARBA" id="ARBA00023012"/>
    </source>
</evidence>
<feature type="compositionally biased region" description="Basic and acidic residues" evidence="9">
    <location>
        <begin position="235"/>
        <end position="245"/>
    </location>
</feature>
<evidence type="ECO:0000256" key="1">
    <source>
        <dbReference type="ARBA" id="ARBA00000085"/>
    </source>
</evidence>
<evidence type="ECO:0000259" key="11">
    <source>
        <dbReference type="Pfam" id="PF07730"/>
    </source>
</evidence>
<feature type="compositionally biased region" description="Basic and acidic residues" evidence="9">
    <location>
        <begin position="97"/>
        <end position="109"/>
    </location>
</feature>
<keyword evidence="8" id="KW-0902">Two-component regulatory system</keyword>
<evidence type="ECO:0000256" key="4">
    <source>
        <dbReference type="ARBA" id="ARBA00022679"/>
    </source>
</evidence>
<evidence type="ECO:0000256" key="3">
    <source>
        <dbReference type="ARBA" id="ARBA00022553"/>
    </source>
</evidence>
<keyword evidence="4" id="KW-0808">Transferase</keyword>
<evidence type="ECO:0000256" key="5">
    <source>
        <dbReference type="ARBA" id="ARBA00022741"/>
    </source>
</evidence>
<comment type="catalytic activity">
    <reaction evidence="1">
        <text>ATP + protein L-histidine = ADP + protein N-phospho-L-histidine.</text>
        <dbReference type="EC" id="2.7.13.3"/>
    </reaction>
</comment>
<dbReference type="Gene3D" id="1.20.5.1930">
    <property type="match status" value="1"/>
</dbReference>
<accession>A0A5C8NFD6</accession>
<dbReference type="InterPro" id="IPR011712">
    <property type="entry name" value="Sig_transdc_His_kin_sub3_dim/P"/>
</dbReference>
<name>A0A5C8NFD6_9ACTN</name>
<gene>
    <name evidence="12" type="ORF">FHP06_09175</name>
</gene>
<dbReference type="CDD" id="cd16917">
    <property type="entry name" value="HATPase_UhpB-NarQ-NarX-like"/>
    <property type="match status" value="1"/>
</dbReference>
<evidence type="ECO:0000256" key="2">
    <source>
        <dbReference type="ARBA" id="ARBA00012438"/>
    </source>
</evidence>
<reference evidence="12 13" key="1">
    <citation type="submission" date="2019-06" db="EMBL/GenBank/DDBJ databases">
        <title>Aeromicrobium sp. nov., isolated from a maize field.</title>
        <authorList>
            <person name="Lin S.-Y."/>
            <person name="Tsai C.-F."/>
            <person name="Young C.-C."/>
        </authorList>
    </citation>
    <scope>NUCLEOTIDE SEQUENCE [LARGE SCALE GENOMIC DNA]</scope>
    <source>
        <strain evidence="12 13">CC-CFT486</strain>
    </source>
</reference>
<dbReference type="GO" id="GO:0016020">
    <property type="term" value="C:membrane"/>
    <property type="evidence" value="ECO:0007669"/>
    <property type="project" value="InterPro"/>
</dbReference>
<feature type="compositionally biased region" description="Polar residues" evidence="9">
    <location>
        <begin position="207"/>
        <end position="216"/>
    </location>
</feature>
<dbReference type="Gene3D" id="3.30.565.10">
    <property type="entry name" value="Histidine kinase-like ATPase, C-terminal domain"/>
    <property type="match status" value="1"/>
</dbReference>
<dbReference type="AlphaFoldDB" id="A0A5C8NFD6"/>
<dbReference type="Pfam" id="PF07730">
    <property type="entry name" value="HisKA_3"/>
    <property type="match status" value="1"/>
</dbReference>
<feature type="region of interest" description="Disordered" evidence="9">
    <location>
        <begin position="1"/>
        <end position="29"/>
    </location>
</feature>
<dbReference type="GO" id="GO:0000155">
    <property type="term" value="F:phosphorelay sensor kinase activity"/>
    <property type="evidence" value="ECO:0007669"/>
    <property type="project" value="InterPro"/>
</dbReference>
<keyword evidence="3" id="KW-0597">Phosphoprotein</keyword>
<keyword evidence="7" id="KW-0067">ATP-binding</keyword>
<feature type="region of interest" description="Disordered" evidence="9">
    <location>
        <begin position="195"/>
        <end position="257"/>
    </location>
</feature>
<proteinExistence type="predicted"/>
<dbReference type="InterPro" id="IPR036890">
    <property type="entry name" value="HATPase_C_sf"/>
</dbReference>
<evidence type="ECO:0000256" key="6">
    <source>
        <dbReference type="ARBA" id="ARBA00022777"/>
    </source>
</evidence>
<feature type="compositionally biased region" description="Polar residues" evidence="9">
    <location>
        <begin position="1"/>
        <end position="13"/>
    </location>
</feature>
<evidence type="ECO:0000256" key="10">
    <source>
        <dbReference type="SAM" id="Phobius"/>
    </source>
</evidence>
<feature type="transmembrane region" description="Helical" evidence="10">
    <location>
        <begin position="382"/>
        <end position="399"/>
    </location>
</feature>
<keyword evidence="6" id="KW-0418">Kinase</keyword>
<dbReference type="InterPro" id="IPR050482">
    <property type="entry name" value="Sensor_HK_TwoCompSys"/>
</dbReference>
<feature type="transmembrane region" description="Helical" evidence="10">
    <location>
        <begin position="307"/>
        <end position="327"/>
    </location>
</feature>
<dbReference type="GO" id="GO:0046983">
    <property type="term" value="F:protein dimerization activity"/>
    <property type="evidence" value="ECO:0007669"/>
    <property type="project" value="InterPro"/>
</dbReference>
<evidence type="ECO:0000256" key="7">
    <source>
        <dbReference type="ARBA" id="ARBA00022840"/>
    </source>
</evidence>
<sequence length="675" mass="72014">MTLLSTRRVNGGSSPCPPPTPNVGDRSTSLATACETVPDISFVRFTGPAARTRSYSSNGSALREASARRRAIGSPRRIARRRKPSPTPCPRNQVVHDLGREPRSGRRELTVPVGLEDVEDGLVPGVQRGPALVHLRLPEVRVDLRLDVQAPPVLQLSEQLVGAGERVGVVVAPRKHPVAPDLGHRAHLPDDVLAASGLGPGHRPPLSTGSTRSTVRGNDPPIIGLRDPFGVRPGSETRSDRERMSSPRPRTYPGDMRVPTMVTPVLARIERVSEEHGLAYPWWIPIASWSGQLGAALAALAQRKELASGWTVLVVALLVTPAAIQLLNGRWISWWLEALLALGAVGVILSLPQDGLGAADLAPFVLCLIAAESTAREGYRRGLVVTGAAVAMVLVAWSAGHVGAVAVNLLVVILGADIGYMFHWQARALAAEREARASEHTRATLAERDRIAREIHDLVAHSLSVTMLQITGARRMLTDSADLKGDDVEEAIDALRDAERVGRQAMHDIRQTVSDMATEGDQTRPLPGADDLPSLVQRVRNAGLNAGYQVHGDIGRLPPALGLGLYRVVQESLTNVTKHAPGAAANVSIAVGRSDVRLTVRSTRTDRTEPDGSGSGITGMEARIAQLGGQLSSRPVGEEWVVEALVPLEADEKGPHCVVSSKIQSMTGPTEQPAT</sequence>
<organism evidence="12 13">
    <name type="scientific">Aeromicrobium terrae</name>
    <dbReference type="NCBI Taxonomy" id="2498846"/>
    <lineage>
        <taxon>Bacteria</taxon>
        <taxon>Bacillati</taxon>
        <taxon>Actinomycetota</taxon>
        <taxon>Actinomycetes</taxon>
        <taxon>Propionibacteriales</taxon>
        <taxon>Nocardioidaceae</taxon>
        <taxon>Aeromicrobium</taxon>
    </lineage>
</organism>
<keyword evidence="10" id="KW-0472">Membrane</keyword>
<evidence type="ECO:0000313" key="12">
    <source>
        <dbReference type="EMBL" id="TXL60604.1"/>
    </source>
</evidence>
<evidence type="ECO:0000313" key="13">
    <source>
        <dbReference type="Proteomes" id="UP000321571"/>
    </source>
</evidence>
<feature type="transmembrane region" description="Helical" evidence="10">
    <location>
        <begin position="334"/>
        <end position="351"/>
    </location>
</feature>
<dbReference type="PANTHER" id="PTHR24421">
    <property type="entry name" value="NITRATE/NITRITE SENSOR PROTEIN NARX-RELATED"/>
    <property type="match status" value="1"/>
</dbReference>
<dbReference type="PANTHER" id="PTHR24421:SF10">
    <property type="entry name" value="NITRATE_NITRITE SENSOR PROTEIN NARQ"/>
    <property type="match status" value="1"/>
</dbReference>
<dbReference type="GO" id="GO:0005524">
    <property type="term" value="F:ATP binding"/>
    <property type="evidence" value="ECO:0007669"/>
    <property type="project" value="UniProtKB-KW"/>
</dbReference>
<protein>
    <recommendedName>
        <fullName evidence="2">histidine kinase</fullName>
        <ecNumber evidence="2">2.7.13.3</ecNumber>
    </recommendedName>
</protein>
<feature type="domain" description="Signal transduction histidine kinase subgroup 3 dimerisation and phosphoacceptor" evidence="11">
    <location>
        <begin position="447"/>
        <end position="518"/>
    </location>
</feature>
<feature type="region of interest" description="Disordered" evidence="9">
    <location>
        <begin position="50"/>
        <end position="109"/>
    </location>
</feature>
<keyword evidence="13" id="KW-1185">Reference proteome</keyword>
<dbReference type="OrthoDB" id="227596at2"/>
<dbReference type="Proteomes" id="UP000321571">
    <property type="component" value="Unassembled WGS sequence"/>
</dbReference>
<evidence type="ECO:0000256" key="9">
    <source>
        <dbReference type="SAM" id="MobiDB-lite"/>
    </source>
</evidence>
<keyword evidence="10" id="KW-0812">Transmembrane</keyword>
<comment type="caution">
    <text evidence="12">The sequence shown here is derived from an EMBL/GenBank/DDBJ whole genome shotgun (WGS) entry which is preliminary data.</text>
</comment>
<keyword evidence="5" id="KW-0547">Nucleotide-binding</keyword>
<feature type="transmembrane region" description="Helical" evidence="10">
    <location>
        <begin position="278"/>
        <end position="301"/>
    </location>
</feature>
<dbReference type="EMBL" id="VDUX01000004">
    <property type="protein sequence ID" value="TXL60604.1"/>
    <property type="molecule type" value="Genomic_DNA"/>
</dbReference>
<keyword evidence="10" id="KW-1133">Transmembrane helix</keyword>